<evidence type="ECO:0000313" key="1">
    <source>
        <dbReference type="EMBL" id="OGY35408.1"/>
    </source>
</evidence>
<reference evidence="1 2" key="1">
    <citation type="journal article" date="2016" name="Nat. Commun.">
        <title>Thousands of microbial genomes shed light on interconnected biogeochemical processes in an aquifer system.</title>
        <authorList>
            <person name="Anantharaman K."/>
            <person name="Brown C.T."/>
            <person name="Hug L.A."/>
            <person name="Sharon I."/>
            <person name="Castelle C.J."/>
            <person name="Probst A.J."/>
            <person name="Thomas B.C."/>
            <person name="Singh A."/>
            <person name="Wilkins M.J."/>
            <person name="Karaoz U."/>
            <person name="Brodie E.L."/>
            <person name="Williams K.H."/>
            <person name="Hubbard S.S."/>
            <person name="Banfield J.F."/>
        </authorList>
    </citation>
    <scope>NUCLEOTIDE SEQUENCE [LARGE SCALE GENOMIC DNA]</scope>
</reference>
<sequence>MIGKVIDDRPYGKVLIGLITTHTEKIRFGDGSLQYIPASFVYCDMDGMIASLQVLILDGEPYAGIGFLKNLSFGMDFNPSKKTLFLKR</sequence>
<dbReference type="EMBL" id="MHHS01000050">
    <property type="protein sequence ID" value="OGY35408.1"/>
    <property type="molecule type" value="Genomic_DNA"/>
</dbReference>
<protein>
    <submittedName>
        <fullName evidence="1">Uncharacterized protein</fullName>
    </submittedName>
</protein>
<evidence type="ECO:0000313" key="2">
    <source>
        <dbReference type="Proteomes" id="UP000177941"/>
    </source>
</evidence>
<name>A0A1G1X5W0_9BACT</name>
<dbReference type="AlphaFoldDB" id="A0A1G1X5W0"/>
<accession>A0A1G1X5W0</accession>
<gene>
    <name evidence="1" type="ORF">A3E36_01780</name>
</gene>
<dbReference type="Proteomes" id="UP000177941">
    <property type="component" value="Unassembled WGS sequence"/>
</dbReference>
<proteinExistence type="predicted"/>
<comment type="caution">
    <text evidence="1">The sequence shown here is derived from an EMBL/GenBank/DDBJ whole genome shotgun (WGS) entry which is preliminary data.</text>
</comment>
<organism evidence="1 2">
    <name type="scientific">Candidatus Andersenbacteria bacterium RIFCSPHIGHO2_12_FULL_45_11b</name>
    <dbReference type="NCBI Taxonomy" id="1797282"/>
    <lineage>
        <taxon>Bacteria</taxon>
        <taxon>Candidatus Anderseniibacteriota</taxon>
    </lineage>
</organism>